<dbReference type="Pfam" id="PF01541">
    <property type="entry name" value="GIY-YIG"/>
    <property type="match status" value="1"/>
</dbReference>
<dbReference type="InterPro" id="IPR035901">
    <property type="entry name" value="GIY-YIG_endonuc_sf"/>
</dbReference>
<dbReference type="Gene3D" id="3.40.1440.10">
    <property type="entry name" value="GIY-YIG endonuclease"/>
    <property type="match status" value="1"/>
</dbReference>
<organism evidence="2 3">
    <name type="scientific">Acinetobacter puyangensis</name>
    <dbReference type="NCBI Taxonomy" id="1096779"/>
    <lineage>
        <taxon>Bacteria</taxon>
        <taxon>Pseudomonadati</taxon>
        <taxon>Pseudomonadota</taxon>
        <taxon>Gammaproteobacteria</taxon>
        <taxon>Moraxellales</taxon>
        <taxon>Moraxellaceae</taxon>
        <taxon>Acinetobacter</taxon>
    </lineage>
</organism>
<reference evidence="3" key="1">
    <citation type="submission" date="2016-09" db="EMBL/GenBank/DDBJ databases">
        <authorList>
            <person name="Varghese N."/>
            <person name="Submissions S."/>
        </authorList>
    </citation>
    <scope>NUCLEOTIDE SEQUENCE [LARGE SCALE GENOMIC DNA]</scope>
    <source>
        <strain evidence="3">ANC 4466</strain>
    </source>
</reference>
<accession>A0A240E8K3</accession>
<gene>
    <name evidence="2" type="ORF">SAMN05421731_102371</name>
</gene>
<evidence type="ECO:0000259" key="1">
    <source>
        <dbReference type="Pfam" id="PF01541"/>
    </source>
</evidence>
<dbReference type="EMBL" id="OANT01000002">
    <property type="protein sequence ID" value="SNX44210.1"/>
    <property type="molecule type" value="Genomic_DNA"/>
</dbReference>
<feature type="domain" description="GIY-YIG" evidence="1">
    <location>
        <begin position="35"/>
        <end position="113"/>
    </location>
</feature>
<proteinExistence type="predicted"/>
<dbReference type="Proteomes" id="UP000219042">
    <property type="component" value="Unassembled WGS sequence"/>
</dbReference>
<name>A0A240E8K3_9GAMM</name>
<sequence length="154" mass="18089">MKIKLDWQEPLQLGSFTDDVNYHDELELNEIPESAGIYIFYRQHGETQQALYVGQAQNLRSRLKQQFKSLELMKHIKNSKKGSKHLVFALLKTRSSNLVHALNQAERGLITHYMEENKHDLFNKRGLYEEYDLVESIGENVQPLINIELWVYAK</sequence>
<dbReference type="SUPFAM" id="SSF82771">
    <property type="entry name" value="GIY-YIG endonuclease"/>
    <property type="match status" value="1"/>
</dbReference>
<dbReference type="InterPro" id="IPR000305">
    <property type="entry name" value="GIY-YIG_endonuc"/>
</dbReference>
<evidence type="ECO:0000313" key="3">
    <source>
        <dbReference type="Proteomes" id="UP000219042"/>
    </source>
</evidence>
<keyword evidence="3" id="KW-1185">Reference proteome</keyword>
<evidence type="ECO:0000313" key="2">
    <source>
        <dbReference type="EMBL" id="SNX44210.1"/>
    </source>
</evidence>
<dbReference type="AlphaFoldDB" id="A0A240E8K3"/>
<dbReference type="RefSeq" id="WP_171293994.1">
    <property type="nucleotide sequence ID" value="NZ_BAABHT010000003.1"/>
</dbReference>
<protein>
    <submittedName>
        <fullName evidence="2">GIY-YIG catalytic domain-containing protein</fullName>
    </submittedName>
</protein>